<accession>A0A0F9GS05</accession>
<evidence type="ECO:0000313" key="1">
    <source>
        <dbReference type="EMBL" id="KKL93396.1"/>
    </source>
</evidence>
<organism evidence="1">
    <name type="scientific">marine sediment metagenome</name>
    <dbReference type="NCBI Taxonomy" id="412755"/>
    <lineage>
        <taxon>unclassified sequences</taxon>
        <taxon>metagenomes</taxon>
        <taxon>ecological metagenomes</taxon>
    </lineage>
</organism>
<comment type="caution">
    <text evidence="1">The sequence shown here is derived from an EMBL/GenBank/DDBJ whole genome shotgun (WGS) entry which is preliminary data.</text>
</comment>
<dbReference type="AlphaFoldDB" id="A0A0F9GS05"/>
<dbReference type="EMBL" id="LAZR01019201">
    <property type="protein sequence ID" value="KKL93396.1"/>
    <property type="molecule type" value="Genomic_DNA"/>
</dbReference>
<gene>
    <name evidence="1" type="ORF">LCGC14_1875150</name>
</gene>
<sequence length="63" mass="7722">MAKGIVWASWCAGEHWYLWKTKKEAKKHDIDSMNWTKYFRKLSKYVNRPLKKKKIYRITCKEA</sequence>
<proteinExistence type="predicted"/>
<name>A0A0F9GS05_9ZZZZ</name>
<reference evidence="1" key="1">
    <citation type="journal article" date="2015" name="Nature">
        <title>Complex archaea that bridge the gap between prokaryotes and eukaryotes.</title>
        <authorList>
            <person name="Spang A."/>
            <person name="Saw J.H."/>
            <person name="Jorgensen S.L."/>
            <person name="Zaremba-Niedzwiedzka K."/>
            <person name="Martijn J."/>
            <person name="Lind A.E."/>
            <person name="van Eijk R."/>
            <person name="Schleper C."/>
            <person name="Guy L."/>
            <person name="Ettema T.J."/>
        </authorList>
    </citation>
    <scope>NUCLEOTIDE SEQUENCE</scope>
</reference>
<protein>
    <submittedName>
        <fullName evidence="1">Uncharacterized protein</fullName>
    </submittedName>
</protein>